<protein>
    <submittedName>
        <fullName evidence="2">Uncharacterized protein</fullName>
    </submittedName>
</protein>
<sequence>MDYPRHGKYGFRRWLPSWKLVSGLCLGFLGVLMGVGGISYALVSKPNINEAAEAQNNVYYWAD</sequence>
<comment type="caution">
    <text evidence="2">The sequence shown here is derived from an EMBL/GenBank/DDBJ whole genome shotgun (WGS) entry which is preliminary data.</text>
</comment>
<gene>
    <name evidence="2" type="ORF">G3M58_36335</name>
</gene>
<dbReference type="AlphaFoldDB" id="A0A6G3X2M3"/>
<keyword evidence="1" id="KW-0812">Transmembrane</keyword>
<organism evidence="2">
    <name type="scientific">Streptomyces sp. SID7499</name>
    <dbReference type="NCBI Taxonomy" id="2706086"/>
    <lineage>
        <taxon>Bacteria</taxon>
        <taxon>Bacillati</taxon>
        <taxon>Actinomycetota</taxon>
        <taxon>Actinomycetes</taxon>
        <taxon>Kitasatosporales</taxon>
        <taxon>Streptomycetaceae</taxon>
        <taxon>Streptomyces</taxon>
    </lineage>
</organism>
<dbReference type="EMBL" id="JAAGMN010003869">
    <property type="protein sequence ID" value="NEE11913.1"/>
    <property type="molecule type" value="Genomic_DNA"/>
</dbReference>
<keyword evidence="1" id="KW-0472">Membrane</keyword>
<name>A0A6G3X2M3_9ACTN</name>
<reference evidence="2" key="1">
    <citation type="submission" date="2020-01" db="EMBL/GenBank/DDBJ databases">
        <title>Insect and environment-associated Actinomycetes.</title>
        <authorList>
            <person name="Currrie C."/>
            <person name="Chevrette M."/>
            <person name="Carlson C."/>
            <person name="Stubbendieck R."/>
            <person name="Wendt-Pienkowski E."/>
        </authorList>
    </citation>
    <scope>NUCLEOTIDE SEQUENCE</scope>
    <source>
        <strain evidence="2">SID7499</strain>
    </source>
</reference>
<proteinExistence type="predicted"/>
<keyword evidence="1" id="KW-1133">Transmembrane helix</keyword>
<accession>A0A6G3X2M3</accession>
<evidence type="ECO:0000313" key="2">
    <source>
        <dbReference type="EMBL" id="NEE11913.1"/>
    </source>
</evidence>
<feature type="transmembrane region" description="Helical" evidence="1">
    <location>
        <begin position="20"/>
        <end position="43"/>
    </location>
</feature>
<feature type="non-terminal residue" evidence="2">
    <location>
        <position position="63"/>
    </location>
</feature>
<evidence type="ECO:0000256" key="1">
    <source>
        <dbReference type="SAM" id="Phobius"/>
    </source>
</evidence>